<accession>A0A158IWT8</accession>
<dbReference type="InterPro" id="IPR017732">
    <property type="entry name" value="T4/T6SS_DotU"/>
</dbReference>
<dbReference type="EMBL" id="FCNY02000017">
    <property type="protein sequence ID" value="SAL61104.1"/>
    <property type="molecule type" value="Genomic_DNA"/>
</dbReference>
<evidence type="ECO:0000313" key="3">
    <source>
        <dbReference type="EMBL" id="SAL61104.1"/>
    </source>
</evidence>
<reference evidence="4" key="1">
    <citation type="submission" date="2016-01" db="EMBL/GenBank/DDBJ databases">
        <authorList>
            <person name="Peeters C."/>
        </authorList>
    </citation>
    <scope>NUCLEOTIDE SEQUENCE [LARGE SCALE GENOMIC DNA]</scope>
</reference>
<sequence>MNMLTSSHAQAPLVEPTSGAASASASGIRDLLRDTALFVATLSTGGAAGDFEALRARCTSMVADFSAALDRRGYPEDVRDDALKAQCALLDETALQHLSGQDRSNWSAYPLQVQQFNQHDAGERVFERLELRMRERSPQTDLLECYAAILGLGFLGRYALHGANERQTLMAELNALIERLRPQRERSLVIDQPGRRFGDAFRRMSPWAIAAFGCIVALVAWLVWHAVLDAQLAALLPHTVKP</sequence>
<keyword evidence="1" id="KW-0812">Transmembrane</keyword>
<protein>
    <submittedName>
        <fullName evidence="3">Type VI secretion system protein ImpK</fullName>
    </submittedName>
</protein>
<feature type="transmembrane region" description="Helical" evidence="1">
    <location>
        <begin position="207"/>
        <end position="228"/>
    </location>
</feature>
<gene>
    <name evidence="3" type="ORF">AWB70_05524</name>
</gene>
<dbReference type="InterPro" id="IPR038522">
    <property type="entry name" value="T4/T6SS_DotU_sf"/>
</dbReference>
<proteinExistence type="predicted"/>
<dbReference type="NCBIfam" id="TIGR03349">
    <property type="entry name" value="IV_VI_DotU"/>
    <property type="match status" value="1"/>
</dbReference>
<name>A0A158IWT8_CABCO</name>
<dbReference type="AlphaFoldDB" id="A0A158IWT8"/>
<dbReference type="Gene3D" id="1.25.40.590">
    <property type="entry name" value="Type IV / VI secretion system, DotU"/>
    <property type="match status" value="1"/>
</dbReference>
<keyword evidence="4" id="KW-1185">Reference proteome</keyword>
<dbReference type="RefSeq" id="WP_053570826.1">
    <property type="nucleotide sequence ID" value="NZ_FCNY02000017.1"/>
</dbReference>
<dbReference type="Pfam" id="PF09850">
    <property type="entry name" value="DotU"/>
    <property type="match status" value="1"/>
</dbReference>
<keyword evidence="1" id="KW-0472">Membrane</keyword>
<keyword evidence="1" id="KW-1133">Transmembrane helix</keyword>
<dbReference type="Proteomes" id="UP000054740">
    <property type="component" value="Unassembled WGS sequence"/>
</dbReference>
<feature type="domain" description="Type IV / VI secretion system DotU" evidence="2">
    <location>
        <begin position="29"/>
        <end position="225"/>
    </location>
</feature>
<evidence type="ECO:0000256" key="1">
    <source>
        <dbReference type="SAM" id="Phobius"/>
    </source>
</evidence>
<evidence type="ECO:0000313" key="4">
    <source>
        <dbReference type="Proteomes" id="UP000054740"/>
    </source>
</evidence>
<evidence type="ECO:0000259" key="2">
    <source>
        <dbReference type="Pfam" id="PF09850"/>
    </source>
</evidence>
<organism evidence="3 4">
    <name type="scientific">Caballeronia cordobensis</name>
    <name type="common">Burkholderia cordobensis</name>
    <dbReference type="NCBI Taxonomy" id="1353886"/>
    <lineage>
        <taxon>Bacteria</taxon>
        <taxon>Pseudomonadati</taxon>
        <taxon>Pseudomonadota</taxon>
        <taxon>Betaproteobacteria</taxon>
        <taxon>Burkholderiales</taxon>
        <taxon>Burkholderiaceae</taxon>
        <taxon>Caballeronia</taxon>
    </lineage>
</organism>
<dbReference type="PANTHER" id="PTHR38033:SF1">
    <property type="entry name" value="DOTU FAMILY TYPE IV_VI SECRETION SYSTEM PROTEIN"/>
    <property type="match status" value="1"/>
</dbReference>
<dbReference type="PANTHER" id="PTHR38033">
    <property type="entry name" value="MEMBRANE PROTEIN-RELATED"/>
    <property type="match status" value="1"/>
</dbReference>